<feature type="transmembrane region" description="Helical" evidence="5">
    <location>
        <begin position="103"/>
        <end position="129"/>
    </location>
</feature>
<dbReference type="PANTHER" id="PTHR36926:SF1">
    <property type="entry name" value="COLICIN V PRODUCTION PROTEIN"/>
    <property type="match status" value="1"/>
</dbReference>
<keyword evidence="3 5" id="KW-1133">Transmembrane helix</keyword>
<evidence type="ECO:0000256" key="3">
    <source>
        <dbReference type="ARBA" id="ARBA00022989"/>
    </source>
</evidence>
<sequence length="162" mass="17798">MVFAPVDICFLIIILIFAVLAMIKGLIKEFFGKMSVFGGLACAIIFSPKLTPFVENTIHNTIISAVLSFLLIFVVVFLIICIIQQLVDKLFSGEIMRGLDRILGFLLGVLEGLVVVLFIMVVMTVQPWFNIDNIVSESLFFSVLSGVINSSAEYVKGMAANV</sequence>
<keyword evidence="4 5" id="KW-0472">Membrane</keyword>
<protein>
    <submittedName>
        <fullName evidence="6">Membrane protein required for colicin V production</fullName>
    </submittedName>
</protein>
<dbReference type="Pfam" id="PF02674">
    <property type="entry name" value="Colicin_V"/>
    <property type="match status" value="1"/>
</dbReference>
<keyword evidence="2 5" id="KW-0812">Transmembrane</keyword>
<organism evidence="6 7">
    <name type="scientific">Treponema porcinum</name>
    <dbReference type="NCBI Taxonomy" id="261392"/>
    <lineage>
        <taxon>Bacteria</taxon>
        <taxon>Pseudomonadati</taxon>
        <taxon>Spirochaetota</taxon>
        <taxon>Spirochaetia</taxon>
        <taxon>Spirochaetales</taxon>
        <taxon>Treponemataceae</taxon>
        <taxon>Treponema</taxon>
    </lineage>
</organism>
<reference evidence="6 7" key="1">
    <citation type="submission" date="2017-02" db="EMBL/GenBank/DDBJ databases">
        <authorList>
            <person name="Peterson S.W."/>
        </authorList>
    </citation>
    <scope>NUCLEOTIDE SEQUENCE [LARGE SCALE GENOMIC DNA]</scope>
    <source>
        <strain evidence="6 7">ATCC BAA-908</strain>
    </source>
</reference>
<accession>A0A1T4JWK5</accession>
<proteinExistence type="predicted"/>
<keyword evidence="7" id="KW-1185">Reference proteome</keyword>
<evidence type="ECO:0000256" key="1">
    <source>
        <dbReference type="ARBA" id="ARBA00004141"/>
    </source>
</evidence>
<dbReference type="GO" id="GO:0016020">
    <property type="term" value="C:membrane"/>
    <property type="evidence" value="ECO:0007669"/>
    <property type="project" value="UniProtKB-SubCell"/>
</dbReference>
<feature type="transmembrane region" description="Helical" evidence="5">
    <location>
        <begin position="62"/>
        <end position="83"/>
    </location>
</feature>
<dbReference type="RefSeq" id="WP_078932770.1">
    <property type="nucleotide sequence ID" value="NZ_FUWG01000005.1"/>
</dbReference>
<dbReference type="InterPro" id="IPR003825">
    <property type="entry name" value="Colicin-V_CvpA"/>
</dbReference>
<evidence type="ECO:0000256" key="5">
    <source>
        <dbReference type="SAM" id="Phobius"/>
    </source>
</evidence>
<evidence type="ECO:0000313" key="7">
    <source>
        <dbReference type="Proteomes" id="UP000190423"/>
    </source>
</evidence>
<dbReference type="InterPro" id="IPR052719">
    <property type="entry name" value="CvpA-like"/>
</dbReference>
<dbReference type="STRING" id="261392.SAMN02745149_00857"/>
<dbReference type="GeneID" id="78316170"/>
<dbReference type="EMBL" id="FUWG01000005">
    <property type="protein sequence ID" value="SJZ34519.1"/>
    <property type="molecule type" value="Genomic_DNA"/>
</dbReference>
<gene>
    <name evidence="6" type="ORF">SAMN02745149_00857</name>
</gene>
<feature type="transmembrane region" description="Helical" evidence="5">
    <location>
        <begin position="30"/>
        <end position="50"/>
    </location>
</feature>
<evidence type="ECO:0000256" key="2">
    <source>
        <dbReference type="ARBA" id="ARBA00022692"/>
    </source>
</evidence>
<dbReference type="GO" id="GO:0009403">
    <property type="term" value="P:toxin biosynthetic process"/>
    <property type="evidence" value="ECO:0007669"/>
    <property type="project" value="InterPro"/>
</dbReference>
<dbReference type="Proteomes" id="UP000190423">
    <property type="component" value="Unassembled WGS sequence"/>
</dbReference>
<dbReference type="AlphaFoldDB" id="A0A1T4JWK5"/>
<dbReference type="PANTHER" id="PTHR36926">
    <property type="entry name" value="COLICIN V PRODUCTION PROTEIN"/>
    <property type="match status" value="1"/>
</dbReference>
<dbReference type="OrthoDB" id="361105at2"/>
<comment type="subcellular location">
    <subcellularLocation>
        <location evidence="1">Membrane</location>
        <topology evidence="1">Multi-pass membrane protein</topology>
    </subcellularLocation>
</comment>
<evidence type="ECO:0000313" key="6">
    <source>
        <dbReference type="EMBL" id="SJZ34519.1"/>
    </source>
</evidence>
<feature type="transmembrane region" description="Helical" evidence="5">
    <location>
        <begin position="6"/>
        <end position="23"/>
    </location>
</feature>
<name>A0A1T4JWK5_TREPO</name>
<evidence type="ECO:0000256" key="4">
    <source>
        <dbReference type="ARBA" id="ARBA00023136"/>
    </source>
</evidence>